<keyword evidence="2 7" id="KW-0963">Cytoplasm</keyword>
<sequence>MNKAVFLDRDGVINDNYKPVNSPRDLRIYPWSAEAILKLNTAGYYVFVVTNQGGIEMGYFKEKDLEEIHNKLLNEIEKSGASIDEIDFCPHFKTKCECRKPEAGMLKRLAKKYNIDLNSCFMIGDRDIDIEAGIKAGCKTIKIGKPYKKADYIAKNLMEAVKLILK</sequence>
<accession>A0A1M6Q4W7</accession>
<keyword evidence="4 7" id="KW-0378">Hydrolase</keyword>
<keyword evidence="5 7" id="KW-0119">Carbohydrate metabolism</keyword>
<dbReference type="STRING" id="1121301.SAMN02745912_02426"/>
<evidence type="ECO:0000256" key="6">
    <source>
        <dbReference type="ARBA" id="ARBA00031828"/>
    </source>
</evidence>
<dbReference type="PANTHER" id="PTHR42891:SF1">
    <property type="entry name" value="D-GLYCERO-BETA-D-MANNO-HEPTOSE-1,7-BISPHOSPHATE 7-PHOSPHATASE"/>
    <property type="match status" value="1"/>
</dbReference>
<evidence type="ECO:0000256" key="7">
    <source>
        <dbReference type="PIRNR" id="PIRNR004682"/>
    </source>
</evidence>
<comment type="similarity">
    <text evidence="7">Belongs to the gmhB family.</text>
</comment>
<gene>
    <name evidence="11" type="ORF">SAMN02745912_02426</name>
</gene>
<feature type="site" description="Stabilizes the phosphoryl group" evidence="9">
    <location>
        <position position="50"/>
    </location>
</feature>
<dbReference type="GO" id="GO:0016791">
    <property type="term" value="F:phosphatase activity"/>
    <property type="evidence" value="ECO:0007669"/>
    <property type="project" value="InterPro"/>
</dbReference>
<comment type="cofactor">
    <cofactor evidence="10">
        <name>Zn(2+)</name>
        <dbReference type="ChEBI" id="CHEBI:29105"/>
    </cofactor>
</comment>
<dbReference type="Pfam" id="PF13242">
    <property type="entry name" value="Hydrolase_like"/>
    <property type="match status" value="1"/>
</dbReference>
<dbReference type="RefSeq" id="WP_073150324.1">
    <property type="nucleotide sequence ID" value="NZ_FRAG01000030.1"/>
</dbReference>
<dbReference type="InterPro" id="IPR006549">
    <property type="entry name" value="HAD-SF_hydro_IIIA"/>
</dbReference>
<evidence type="ECO:0000256" key="8">
    <source>
        <dbReference type="PIRSR" id="PIRSR004682-1"/>
    </source>
</evidence>
<dbReference type="PIRSF" id="PIRSF004682">
    <property type="entry name" value="GmhB"/>
    <property type="match status" value="1"/>
</dbReference>
<evidence type="ECO:0000256" key="10">
    <source>
        <dbReference type="PIRSR" id="PIRSR004682-4"/>
    </source>
</evidence>
<keyword evidence="12" id="KW-1185">Reference proteome</keyword>
<dbReference type="OrthoDB" id="9801899at2"/>
<feature type="active site" description="Nucleophile" evidence="8">
    <location>
        <position position="8"/>
    </location>
</feature>
<dbReference type="Proteomes" id="UP000184465">
    <property type="component" value="Unassembled WGS sequence"/>
</dbReference>
<feature type="site" description="Stabilizes the phosphoryl group" evidence="9">
    <location>
        <position position="100"/>
    </location>
</feature>
<dbReference type="EC" id="3.1.3.-" evidence="7"/>
<organism evidence="11 12">
    <name type="scientific">Paramaledivibacter caminithermalis (strain DSM 15212 / CIP 107654 / DViRD3)</name>
    <name type="common">Clostridium caminithermale</name>
    <dbReference type="NCBI Taxonomy" id="1121301"/>
    <lineage>
        <taxon>Bacteria</taxon>
        <taxon>Bacillati</taxon>
        <taxon>Bacillota</taxon>
        <taxon>Clostridia</taxon>
        <taxon>Peptostreptococcales</taxon>
        <taxon>Caminicellaceae</taxon>
        <taxon>Paramaledivibacter</taxon>
    </lineage>
</organism>
<dbReference type="NCBIfam" id="TIGR01656">
    <property type="entry name" value="Histidinol-ppas"/>
    <property type="match status" value="1"/>
</dbReference>
<protein>
    <recommendedName>
        <fullName evidence="6 7">D,D-heptose 1,7-bisphosphate phosphatase</fullName>
        <ecNumber evidence="7">3.1.3.-</ecNumber>
    </recommendedName>
</protein>
<feature type="active site" description="Proton donor" evidence="8">
    <location>
        <position position="10"/>
    </location>
</feature>
<name>A0A1M6Q4W7_PARC5</name>
<dbReference type="NCBIfam" id="TIGR01662">
    <property type="entry name" value="HAD-SF-IIIA"/>
    <property type="match status" value="1"/>
</dbReference>
<feature type="binding site" evidence="10">
    <location>
        <position position="8"/>
    </location>
    <ligand>
        <name>Mg(2+)</name>
        <dbReference type="ChEBI" id="CHEBI:18420"/>
    </ligand>
</feature>
<proteinExistence type="inferred from homology"/>
<dbReference type="InterPro" id="IPR004446">
    <property type="entry name" value="Heptose_bisP_phosphatase"/>
</dbReference>
<evidence type="ECO:0000256" key="9">
    <source>
        <dbReference type="PIRSR" id="PIRSR004682-3"/>
    </source>
</evidence>
<dbReference type="Gene3D" id="3.40.50.1000">
    <property type="entry name" value="HAD superfamily/HAD-like"/>
    <property type="match status" value="1"/>
</dbReference>
<evidence type="ECO:0000256" key="2">
    <source>
        <dbReference type="ARBA" id="ARBA00022490"/>
    </source>
</evidence>
<comment type="subcellular location">
    <subcellularLocation>
        <location evidence="1 7">Cytoplasm</location>
    </subcellularLocation>
</comment>
<dbReference type="GO" id="GO:0005975">
    <property type="term" value="P:carbohydrate metabolic process"/>
    <property type="evidence" value="ECO:0007669"/>
    <property type="project" value="InterPro"/>
</dbReference>
<evidence type="ECO:0000256" key="5">
    <source>
        <dbReference type="ARBA" id="ARBA00023277"/>
    </source>
</evidence>
<feature type="binding site" evidence="10">
    <location>
        <position position="98"/>
    </location>
    <ligand>
        <name>Zn(2+)</name>
        <dbReference type="ChEBI" id="CHEBI:29105"/>
    </ligand>
</feature>
<dbReference type="EMBL" id="FRAG01000030">
    <property type="protein sequence ID" value="SHK15252.1"/>
    <property type="molecule type" value="Genomic_DNA"/>
</dbReference>
<dbReference type="AlphaFoldDB" id="A0A1M6Q4W7"/>
<feature type="binding site" evidence="10">
    <location>
        <position position="96"/>
    </location>
    <ligand>
        <name>Zn(2+)</name>
        <dbReference type="ChEBI" id="CHEBI:29105"/>
    </ligand>
</feature>
<feature type="binding site" evidence="10">
    <location>
        <position position="10"/>
    </location>
    <ligand>
        <name>Mg(2+)</name>
        <dbReference type="ChEBI" id="CHEBI:18420"/>
    </ligand>
</feature>
<evidence type="ECO:0000256" key="3">
    <source>
        <dbReference type="ARBA" id="ARBA00022723"/>
    </source>
</evidence>
<feature type="binding site" evidence="10">
    <location>
        <position position="125"/>
    </location>
    <ligand>
        <name>Mg(2+)</name>
        <dbReference type="ChEBI" id="CHEBI:18420"/>
    </ligand>
</feature>
<keyword evidence="10" id="KW-0460">Magnesium</keyword>
<reference evidence="11 12" key="1">
    <citation type="submission" date="2016-11" db="EMBL/GenBank/DDBJ databases">
        <authorList>
            <person name="Jaros S."/>
            <person name="Januszkiewicz K."/>
            <person name="Wedrychowicz H."/>
        </authorList>
    </citation>
    <scope>NUCLEOTIDE SEQUENCE [LARGE SCALE GENOMIC DNA]</scope>
    <source>
        <strain evidence="11 12">DSM 15212</strain>
    </source>
</reference>
<feature type="binding site" evidence="10">
    <location>
        <position position="91"/>
    </location>
    <ligand>
        <name>Zn(2+)</name>
        <dbReference type="ChEBI" id="CHEBI:29105"/>
    </ligand>
</feature>
<evidence type="ECO:0000313" key="12">
    <source>
        <dbReference type="Proteomes" id="UP000184465"/>
    </source>
</evidence>
<dbReference type="SUPFAM" id="SSF56784">
    <property type="entry name" value="HAD-like"/>
    <property type="match status" value="1"/>
</dbReference>
<keyword evidence="10" id="KW-0862">Zinc</keyword>
<feature type="site" description="Contributes to substrate recognition" evidence="9">
    <location>
        <position position="99"/>
    </location>
</feature>
<evidence type="ECO:0000256" key="1">
    <source>
        <dbReference type="ARBA" id="ARBA00004496"/>
    </source>
</evidence>
<dbReference type="InterPro" id="IPR036412">
    <property type="entry name" value="HAD-like_sf"/>
</dbReference>
<comment type="cofactor">
    <cofactor evidence="10">
        <name>Mg(2+)</name>
        <dbReference type="ChEBI" id="CHEBI:18420"/>
    </cofactor>
</comment>
<dbReference type="InterPro" id="IPR023214">
    <property type="entry name" value="HAD_sf"/>
</dbReference>
<evidence type="ECO:0000256" key="4">
    <source>
        <dbReference type="ARBA" id="ARBA00022801"/>
    </source>
</evidence>
<feature type="binding site" evidence="10">
    <location>
        <position position="89"/>
    </location>
    <ligand>
        <name>Zn(2+)</name>
        <dbReference type="ChEBI" id="CHEBI:29105"/>
    </ligand>
</feature>
<dbReference type="CDD" id="cd07503">
    <property type="entry name" value="HAD_HisB-N"/>
    <property type="match status" value="1"/>
</dbReference>
<dbReference type="GO" id="GO:0005737">
    <property type="term" value="C:cytoplasm"/>
    <property type="evidence" value="ECO:0007669"/>
    <property type="project" value="UniProtKB-SubCell"/>
</dbReference>
<dbReference type="GO" id="GO:0046872">
    <property type="term" value="F:metal ion binding"/>
    <property type="evidence" value="ECO:0007669"/>
    <property type="project" value="UniProtKB-KW"/>
</dbReference>
<keyword evidence="3 10" id="KW-0479">Metal-binding</keyword>
<dbReference type="InterPro" id="IPR006543">
    <property type="entry name" value="Histidinol-phos"/>
</dbReference>
<dbReference type="PANTHER" id="PTHR42891">
    <property type="entry name" value="D-GLYCERO-BETA-D-MANNO-HEPTOSE-1,7-BISPHOSPHATE 7-PHOSPHATASE"/>
    <property type="match status" value="1"/>
</dbReference>
<evidence type="ECO:0000313" key="11">
    <source>
        <dbReference type="EMBL" id="SHK15252.1"/>
    </source>
</evidence>